<dbReference type="SUPFAM" id="SSF48452">
    <property type="entry name" value="TPR-like"/>
    <property type="match status" value="2"/>
</dbReference>
<dbReference type="Pfam" id="PF00512">
    <property type="entry name" value="HisKA"/>
    <property type="match status" value="1"/>
</dbReference>
<dbReference type="SUPFAM" id="SSF55874">
    <property type="entry name" value="ATPase domain of HSP90 chaperone/DNA topoisomerase II/histidine kinase"/>
    <property type="match status" value="1"/>
</dbReference>
<dbReference type="SMART" id="SM00387">
    <property type="entry name" value="HATPase_c"/>
    <property type="match status" value="1"/>
</dbReference>
<reference evidence="8 9" key="1">
    <citation type="submission" date="2019-01" db="EMBL/GenBank/DDBJ databases">
        <title>Spirosoma flava sp. nov., a propanil-degrading bacterium isolated from herbicide-contaminated soil.</title>
        <authorList>
            <person name="Zhang L."/>
            <person name="Jiang J.-D."/>
        </authorList>
    </citation>
    <scope>NUCLEOTIDE SEQUENCE [LARGE SCALE GENOMIC DNA]</scope>
    <source>
        <strain evidence="8 9">TY50</strain>
    </source>
</reference>
<dbReference type="InterPro" id="IPR036890">
    <property type="entry name" value="HATPase_C_sf"/>
</dbReference>
<feature type="domain" description="Histidine kinase" evidence="7">
    <location>
        <begin position="456"/>
        <end position="696"/>
    </location>
</feature>
<dbReference type="PROSITE" id="PS50005">
    <property type="entry name" value="TPR"/>
    <property type="match status" value="1"/>
</dbReference>
<dbReference type="Proteomes" id="UP000290407">
    <property type="component" value="Unassembled WGS sequence"/>
</dbReference>
<dbReference type="Gene3D" id="1.10.287.130">
    <property type="match status" value="1"/>
</dbReference>
<evidence type="ECO:0000313" key="8">
    <source>
        <dbReference type="EMBL" id="RYC69215.1"/>
    </source>
</evidence>
<gene>
    <name evidence="8" type="ORF">EQG79_17625</name>
</gene>
<dbReference type="SMART" id="SM00388">
    <property type="entry name" value="HisKA"/>
    <property type="match status" value="1"/>
</dbReference>
<evidence type="ECO:0000259" key="7">
    <source>
        <dbReference type="PROSITE" id="PS50109"/>
    </source>
</evidence>
<evidence type="ECO:0000256" key="3">
    <source>
        <dbReference type="ARBA" id="ARBA00022553"/>
    </source>
</evidence>
<comment type="caution">
    <text evidence="8">The sequence shown here is derived from an EMBL/GenBank/DDBJ whole genome shotgun (WGS) entry which is preliminary data.</text>
</comment>
<dbReference type="InterPro" id="IPR005467">
    <property type="entry name" value="His_kinase_dom"/>
</dbReference>
<keyword evidence="6" id="KW-0472">Membrane</keyword>
<feature type="repeat" description="TPR" evidence="4">
    <location>
        <begin position="204"/>
        <end position="237"/>
    </location>
</feature>
<dbReference type="PANTHER" id="PTHR43065:SF42">
    <property type="entry name" value="TWO-COMPONENT SENSOR PPRA"/>
    <property type="match status" value="1"/>
</dbReference>
<dbReference type="CDD" id="cd00082">
    <property type="entry name" value="HisKA"/>
    <property type="match status" value="1"/>
</dbReference>
<keyword evidence="5" id="KW-0175">Coiled coil</keyword>
<dbReference type="PRINTS" id="PR00344">
    <property type="entry name" value="BCTRLSENSOR"/>
</dbReference>
<dbReference type="SUPFAM" id="SSF47384">
    <property type="entry name" value="Homodimeric domain of signal transducing histidine kinase"/>
    <property type="match status" value="1"/>
</dbReference>
<sequence>MRRQWLLGVTCLLLLTLGYRVRAQDSLIRALTRQLAITKTDTGRVNRLIDLANASTDTNRVSALQYSNEALALARAINYKPGIAMAQFTLGRAYSNLNNYDRAVSYLNAAGDGFSQLQDSLGVARVQSRLAWVSIQRGDYATAFELGQQSLRVAEQRNDLLLIRQTHSHLGSLHILLGDYTLALEFLTTAMDEHERANDLRSVCRTLNALGELYRLKGDPEKAQNYYDKSIRLAESLQNPLLRAEAESNLAAVETEQGQPLAAIRTAHRSLRVLLAEGAYEVIAWAQTVMARAQLATNRADSAVYYGQKSWNLSRQIGYKEVIRDASQILAQSYARQNDYQRAYQYQQTFIAYNDTLLGAQTRQQLTILQQNAKAAEQQAAAILQAEEDQRQQQRLIGALIGLGLLGVVALVLWRSNRQQTRTNAQLRQQQAELKAAQNQLIQQEKLASLGELTAGIAHEIQNPLNFVNNFAEVSVELIDEIADEHHKPNPDPQLTDELLTDLRQNLQKISQHGGRASSIVRGMLQHSRASSGQREPTDLNALCEEYLRLAYHGLRAKDKTFNASFQVDPDPALGPVQVMPQDLGRVLLNLYTNAFYAVQSRQKTTPTAGYQPEVTAQVRLENDQAVIRIRDNGTGIPAALLSKIFQPFFTTKPTGEGTGLGLSLAYDIITKGHGGTLDVDSHEGQGTTFTLKLPT</sequence>
<keyword evidence="3" id="KW-0597">Phosphoprotein</keyword>
<organism evidence="8 9">
    <name type="scientific">Spirosoma sordidisoli</name>
    <dbReference type="NCBI Taxonomy" id="2502893"/>
    <lineage>
        <taxon>Bacteria</taxon>
        <taxon>Pseudomonadati</taxon>
        <taxon>Bacteroidota</taxon>
        <taxon>Cytophagia</taxon>
        <taxon>Cytophagales</taxon>
        <taxon>Cytophagaceae</taxon>
        <taxon>Spirosoma</taxon>
    </lineage>
</organism>
<name>A0A4Q2UNS2_9BACT</name>
<dbReference type="Gene3D" id="1.25.40.10">
    <property type="entry name" value="Tetratricopeptide repeat domain"/>
    <property type="match status" value="2"/>
</dbReference>
<dbReference type="SMART" id="SM00028">
    <property type="entry name" value="TPR"/>
    <property type="match status" value="5"/>
</dbReference>
<dbReference type="Pfam" id="PF13181">
    <property type="entry name" value="TPR_8"/>
    <property type="match status" value="1"/>
</dbReference>
<evidence type="ECO:0000313" key="9">
    <source>
        <dbReference type="Proteomes" id="UP000290407"/>
    </source>
</evidence>
<evidence type="ECO:0000256" key="1">
    <source>
        <dbReference type="ARBA" id="ARBA00000085"/>
    </source>
</evidence>
<dbReference type="Pfam" id="PF02518">
    <property type="entry name" value="HATPase_c"/>
    <property type="match status" value="1"/>
</dbReference>
<dbReference type="EC" id="2.7.13.3" evidence="2"/>
<dbReference type="GO" id="GO:0000155">
    <property type="term" value="F:phosphorelay sensor kinase activity"/>
    <property type="evidence" value="ECO:0007669"/>
    <property type="project" value="InterPro"/>
</dbReference>
<dbReference type="InterPro" id="IPR011990">
    <property type="entry name" value="TPR-like_helical_dom_sf"/>
</dbReference>
<dbReference type="Pfam" id="PF13424">
    <property type="entry name" value="TPR_12"/>
    <property type="match status" value="1"/>
</dbReference>
<dbReference type="InterPro" id="IPR003661">
    <property type="entry name" value="HisK_dim/P_dom"/>
</dbReference>
<feature type="transmembrane region" description="Helical" evidence="6">
    <location>
        <begin position="396"/>
        <end position="414"/>
    </location>
</feature>
<evidence type="ECO:0000256" key="4">
    <source>
        <dbReference type="PROSITE-ProRule" id="PRU00339"/>
    </source>
</evidence>
<dbReference type="PANTHER" id="PTHR43065">
    <property type="entry name" value="SENSOR HISTIDINE KINASE"/>
    <property type="match status" value="1"/>
</dbReference>
<keyword evidence="6" id="KW-0812">Transmembrane</keyword>
<dbReference type="InterPro" id="IPR004358">
    <property type="entry name" value="Sig_transdc_His_kin-like_C"/>
</dbReference>
<dbReference type="InterPro" id="IPR019734">
    <property type="entry name" value="TPR_rpt"/>
</dbReference>
<dbReference type="InterPro" id="IPR036097">
    <property type="entry name" value="HisK_dim/P_sf"/>
</dbReference>
<evidence type="ECO:0000256" key="2">
    <source>
        <dbReference type="ARBA" id="ARBA00012438"/>
    </source>
</evidence>
<keyword evidence="9" id="KW-1185">Reference proteome</keyword>
<dbReference type="AlphaFoldDB" id="A0A4Q2UNS2"/>
<keyword evidence="6" id="KW-1133">Transmembrane helix</keyword>
<dbReference type="Gene3D" id="3.30.565.10">
    <property type="entry name" value="Histidine kinase-like ATPase, C-terminal domain"/>
    <property type="match status" value="1"/>
</dbReference>
<feature type="coiled-coil region" evidence="5">
    <location>
        <begin position="417"/>
        <end position="447"/>
    </location>
</feature>
<evidence type="ECO:0000256" key="6">
    <source>
        <dbReference type="SAM" id="Phobius"/>
    </source>
</evidence>
<dbReference type="PROSITE" id="PS50109">
    <property type="entry name" value="HIS_KIN"/>
    <property type="match status" value="1"/>
</dbReference>
<accession>A0A4Q2UNS2</accession>
<dbReference type="InterPro" id="IPR003594">
    <property type="entry name" value="HATPase_dom"/>
</dbReference>
<protein>
    <recommendedName>
        <fullName evidence="2">histidine kinase</fullName>
        <ecNumber evidence="2">2.7.13.3</ecNumber>
    </recommendedName>
</protein>
<keyword evidence="4" id="KW-0802">TPR repeat</keyword>
<evidence type="ECO:0000256" key="5">
    <source>
        <dbReference type="SAM" id="Coils"/>
    </source>
</evidence>
<comment type="catalytic activity">
    <reaction evidence="1">
        <text>ATP + protein L-histidine = ADP + protein N-phospho-L-histidine.</text>
        <dbReference type="EC" id="2.7.13.3"/>
    </reaction>
</comment>
<feature type="coiled-coil region" evidence="5">
    <location>
        <begin position="359"/>
        <end position="393"/>
    </location>
</feature>
<dbReference type="EMBL" id="SBLB01000004">
    <property type="protein sequence ID" value="RYC69215.1"/>
    <property type="molecule type" value="Genomic_DNA"/>
</dbReference>
<proteinExistence type="predicted"/>
<dbReference type="RefSeq" id="WP_129602909.1">
    <property type="nucleotide sequence ID" value="NZ_SBLB01000004.1"/>
</dbReference>